<sequence length="1286" mass="143257">MEVTELFNVNLSPTTSSIFSTAWSEDDRIFVITENGLHVLVSRIKLRTCGTLALYSVAPQRILVVLSANYCESPRDETKPPQMKRRHFLDVRKTALCFCVLLAMAPLSSASNITSSVFGSVTDGMPAAFADYNSDDYIDLFVLGDGGQTLQVMLASDQEPFLKPHPGMRCQFPPRLQITSVVPGNYDGDAHMDVLVTTFDKESNNGTQVHILWGGRDYNNCTADEIPTILSLNGQPLAIDYNRDAIVDIFGVDNNGKRTFWVFNENRTAPTTILMTAEGKNLPNLRQPHSNSFLDVNKDIAPDLVLATQDGFELWYGEKEGGFTYNKTTDAPKASHLGQSLFVDLELKGELQHLVPVCFDDICANSTIFTYSGGRWRNLNPILRDSLSTTWGFVAPNNQRYTKTITVRAGDFNMDGYPDLLATLQQVGSSKPRAYLLENIACPTIGSCDGMERTFSVDWTTLTPLNNDSTVGVFYDVYQDGVLDVILAGERVTAFRNTLDYDANFVKVMVLVGPHKLSNFPGPRITLQRGSTLRTHHGSTCFQLSGGTVVRRPPLGVPRPKSNKRRSTRADPCAPTTVWWYQRAGSKAGEREKGSALFWNALTYSGRDFKSRATRLTVNFTVLSLARTDLRMSIEMLPDPLSVTPHVNLHRTWVSLPQFRPSENVGVQANDVMWELDQDEVYQMIMDVNLTPKLPTAKTHPCIVVQAAWSPGGVLRNNRCALGVLSNFGAVSLHASNNMQWELYTDISRLWLEVNQSEWNKEKLVDDLRANFHTLKERVARIKTTSFCWSDLFLLDSTKFGLLITGQASGCILFWLMEVTGGPGVKPSLALALDTDLKKISSLHWSRVGPNKGVLLAGDRSGRIRSYVLSVSREGLECEHRAEVWPHADRITVSHIATLPSSRGAVFLAAKGTFLVALRLDNLGAVVAFTAKQVGNLNITGRSGGGVCSLGDNVAMMVTHSGCFSEVTVYTTGSGEMTTSIRQLGTNKNLTHWAAIGLGISHNWAFCAVAYRLCKVYDHLIRREPGQIAFFKLPHRKDSFTLLRDNPTEELTRYWDHVEAVRLQNISDGFVQGLEFATDHDDLEKYSAYQLRLAAVILKMFVSLTDTSENKDMIQLMRCRLRQMQLHVFVMYLCGHIGQLVDRWRSGLPLSPSDLDSLGLSRLWLRGSAARRDLTGVKMSALIERTLGLPQVPGETQEEFCHICRGDILYDGLHFQANVYDFVFRVSASAAPRSPPHELELALRLLLVSNSLTPHLLPPSRKCDAQTHPPRHFRRKEQDPQTPANP</sequence>
<gene>
    <name evidence="3" type="ORF">TSIB3V08_LOCUS6643</name>
</gene>
<dbReference type="EMBL" id="OC002899">
    <property type="protein sequence ID" value="CAD7262538.1"/>
    <property type="molecule type" value="Genomic_DNA"/>
</dbReference>
<name>A0A7R9AZU5_TIMSH</name>
<evidence type="ECO:0000259" key="2">
    <source>
        <dbReference type="Pfam" id="PF12657"/>
    </source>
</evidence>
<evidence type="ECO:0000313" key="3">
    <source>
        <dbReference type="EMBL" id="CAD7262538.1"/>
    </source>
</evidence>
<dbReference type="InterPro" id="IPR028994">
    <property type="entry name" value="Integrin_alpha_N"/>
</dbReference>
<organism evidence="3">
    <name type="scientific">Timema shepardi</name>
    <name type="common">Walking stick</name>
    <dbReference type="NCBI Taxonomy" id="629360"/>
    <lineage>
        <taxon>Eukaryota</taxon>
        <taxon>Metazoa</taxon>
        <taxon>Ecdysozoa</taxon>
        <taxon>Arthropoda</taxon>
        <taxon>Hexapoda</taxon>
        <taxon>Insecta</taxon>
        <taxon>Pterygota</taxon>
        <taxon>Neoptera</taxon>
        <taxon>Polyneoptera</taxon>
        <taxon>Phasmatodea</taxon>
        <taxon>Timematodea</taxon>
        <taxon>Timematoidea</taxon>
        <taxon>Timematidae</taxon>
        <taxon>Timema</taxon>
    </lineage>
</organism>
<reference evidence="3" key="1">
    <citation type="submission" date="2020-11" db="EMBL/GenBank/DDBJ databases">
        <authorList>
            <person name="Tran Van P."/>
        </authorList>
    </citation>
    <scope>NUCLEOTIDE SEQUENCE</scope>
</reference>
<accession>A0A7R9AZU5</accession>
<feature type="domain" description="Transcription factor IIIC 90kDa subunit N-terminal" evidence="2">
    <location>
        <begin position="650"/>
        <end position="847"/>
    </location>
</feature>
<dbReference type="PANTHER" id="PTHR13412">
    <property type="entry name" value="T-CELL IMMUNOMODULATORY PROTEIN HOMOLOG"/>
    <property type="match status" value="1"/>
</dbReference>
<dbReference type="SUPFAM" id="SSF69318">
    <property type="entry name" value="Integrin alpha N-terminal domain"/>
    <property type="match status" value="1"/>
</dbReference>
<feature type="region of interest" description="Disordered" evidence="1">
    <location>
        <begin position="552"/>
        <end position="571"/>
    </location>
</feature>
<dbReference type="Pfam" id="PF12657">
    <property type="entry name" value="TFIIIC_delta"/>
    <property type="match status" value="1"/>
</dbReference>
<protein>
    <recommendedName>
        <fullName evidence="2">Transcription factor IIIC 90kDa subunit N-terminal domain-containing protein</fullName>
    </recommendedName>
</protein>
<dbReference type="PANTHER" id="PTHR13412:SF0">
    <property type="entry name" value="T-CELL IMMUNOMODULATORY PROTEIN"/>
    <property type="match status" value="1"/>
</dbReference>
<proteinExistence type="predicted"/>
<dbReference type="InterPro" id="IPR024881">
    <property type="entry name" value="Tip"/>
</dbReference>
<feature type="region of interest" description="Disordered" evidence="1">
    <location>
        <begin position="1257"/>
        <end position="1286"/>
    </location>
</feature>
<evidence type="ECO:0000256" key="1">
    <source>
        <dbReference type="SAM" id="MobiDB-lite"/>
    </source>
</evidence>
<dbReference type="InterPro" id="IPR024761">
    <property type="entry name" value="TFIIIC_delta_N"/>
</dbReference>
<dbReference type="GO" id="GO:0005886">
    <property type="term" value="C:plasma membrane"/>
    <property type="evidence" value="ECO:0007669"/>
    <property type="project" value="TreeGrafter"/>
</dbReference>